<keyword evidence="1" id="KW-0472">Membrane</keyword>
<comment type="caution">
    <text evidence="2">The sequence shown here is derived from an EMBL/GenBank/DDBJ whole genome shotgun (WGS) entry which is preliminary data.</text>
</comment>
<gene>
    <name evidence="2" type="ORF">BSTEL_1386</name>
</gene>
<feature type="transmembrane region" description="Helical" evidence="1">
    <location>
        <begin position="219"/>
        <end position="248"/>
    </location>
</feature>
<keyword evidence="3" id="KW-1185">Reference proteome</keyword>
<dbReference type="Proteomes" id="UP000029004">
    <property type="component" value="Unassembled WGS sequence"/>
</dbReference>
<evidence type="ECO:0000313" key="2">
    <source>
        <dbReference type="EMBL" id="KFI99108.1"/>
    </source>
</evidence>
<name>A0A087DUA8_9BIFI</name>
<feature type="transmembrane region" description="Helical" evidence="1">
    <location>
        <begin position="133"/>
        <end position="155"/>
    </location>
</feature>
<proteinExistence type="predicted"/>
<evidence type="ECO:0000313" key="3">
    <source>
        <dbReference type="Proteomes" id="UP000029004"/>
    </source>
</evidence>
<feature type="transmembrane region" description="Helical" evidence="1">
    <location>
        <begin position="102"/>
        <end position="121"/>
    </location>
</feature>
<keyword evidence="1" id="KW-0812">Transmembrane</keyword>
<protein>
    <submittedName>
        <fullName evidence="2">Uncharacterized protein</fullName>
    </submittedName>
</protein>
<dbReference type="AlphaFoldDB" id="A0A087DUA8"/>
<dbReference type="STRING" id="762211.BSTEL_1386"/>
<feature type="transmembrane region" description="Helical" evidence="1">
    <location>
        <begin position="255"/>
        <end position="274"/>
    </location>
</feature>
<feature type="transmembrane region" description="Helical" evidence="1">
    <location>
        <begin position="305"/>
        <end position="325"/>
    </location>
</feature>
<keyword evidence="1" id="KW-1133">Transmembrane helix</keyword>
<organism evidence="2 3">
    <name type="scientific">Bifidobacterium stellenboschense</name>
    <dbReference type="NCBI Taxonomy" id="762211"/>
    <lineage>
        <taxon>Bacteria</taxon>
        <taxon>Bacillati</taxon>
        <taxon>Actinomycetota</taxon>
        <taxon>Actinomycetes</taxon>
        <taxon>Bifidobacteriales</taxon>
        <taxon>Bifidobacteriaceae</taxon>
        <taxon>Bifidobacterium</taxon>
    </lineage>
</organism>
<reference evidence="2 3" key="1">
    <citation type="submission" date="2014-03" db="EMBL/GenBank/DDBJ databases">
        <title>Genomics of Bifidobacteria.</title>
        <authorList>
            <person name="Ventura M."/>
            <person name="Milani C."/>
            <person name="Lugli G.A."/>
        </authorList>
    </citation>
    <scope>NUCLEOTIDE SEQUENCE [LARGE SCALE GENOMIC DNA]</scope>
    <source>
        <strain evidence="2 3">DSM 23968</strain>
    </source>
</reference>
<evidence type="ECO:0000256" key="1">
    <source>
        <dbReference type="SAM" id="Phobius"/>
    </source>
</evidence>
<feature type="transmembrane region" description="Helical" evidence="1">
    <location>
        <begin position="52"/>
        <end position="76"/>
    </location>
</feature>
<dbReference type="eggNOG" id="ENOG5031V16">
    <property type="taxonomic scope" value="Bacteria"/>
</dbReference>
<dbReference type="EMBL" id="JGZP01000006">
    <property type="protein sequence ID" value="KFI99108.1"/>
    <property type="molecule type" value="Genomic_DNA"/>
</dbReference>
<sequence>MIAVGSTVTKTALGISPGIRDGARGDGATMVVRKTRRHRTGRQTRVMMRRCAGLYAAVLGVGVVMAAIGGGVRYLALQGHWHVRMPYALDTMMGAGAADIESLMGLMLFAAGLVWFLAFVGPELCHGVDRRSLAVAPAMCGVVAAVLSAVAMTVLEYGLVDRVWQDSVEVTAGASPVYGWWGNDLYQTPFSYRFLYAWQYVPFSTGGASKVSGIIPGGWLFMGVACFALMLAAAALGLLAGAAVAWACSGGAKRLAVSVGVVVVAYVVVMRLFLFNGSVKLAWLAQAMTGEVIRYESNWDEWHLYVAWIPLVEAVVLFVVCVAVVRRLTMRREVHAARRWLI</sequence>
<accession>A0A087DUA8</accession>